<dbReference type="EMBL" id="JPPY01000046">
    <property type="protein sequence ID" value="KND38346.1"/>
    <property type="molecule type" value="Genomic_DNA"/>
</dbReference>
<dbReference type="PANTHER" id="PTHR43976:SF16">
    <property type="entry name" value="SHORT-CHAIN DEHYDROGENASE_REDUCTASE FAMILY PROTEIN"/>
    <property type="match status" value="1"/>
</dbReference>
<gene>
    <name evidence="4" type="ORF">IQ63_08295</name>
</gene>
<dbReference type="RefSeq" id="WP_050370071.1">
    <property type="nucleotide sequence ID" value="NZ_KQ257808.1"/>
</dbReference>
<dbReference type="NCBIfam" id="NF004823">
    <property type="entry name" value="PRK06179.1"/>
    <property type="match status" value="1"/>
</dbReference>
<dbReference type="OrthoDB" id="3178062at2"/>
<dbReference type="Pfam" id="PF00106">
    <property type="entry name" value="adh_short"/>
    <property type="match status" value="1"/>
</dbReference>
<accession>A0A0L0KKI6</accession>
<dbReference type="GO" id="GO:0016491">
    <property type="term" value="F:oxidoreductase activity"/>
    <property type="evidence" value="ECO:0007669"/>
    <property type="project" value="UniProtKB-KW"/>
</dbReference>
<dbReference type="PANTHER" id="PTHR43976">
    <property type="entry name" value="SHORT CHAIN DEHYDROGENASE"/>
    <property type="match status" value="1"/>
</dbReference>
<dbReference type="PATRIC" id="fig|42234.21.peg.1711"/>
<dbReference type="InterPro" id="IPR002347">
    <property type="entry name" value="SDR_fam"/>
</dbReference>
<dbReference type="CDD" id="cd05374">
    <property type="entry name" value="17beta-HSD-like_SDR_c"/>
    <property type="match status" value="1"/>
</dbReference>
<comment type="similarity">
    <text evidence="1 3">Belongs to the short-chain dehydrogenases/reductases (SDR) family.</text>
</comment>
<evidence type="ECO:0000313" key="4">
    <source>
        <dbReference type="EMBL" id="KND38346.1"/>
    </source>
</evidence>
<proteinExistence type="inferred from homology"/>
<evidence type="ECO:0000256" key="3">
    <source>
        <dbReference type="RuleBase" id="RU000363"/>
    </source>
</evidence>
<dbReference type="SUPFAM" id="SSF51735">
    <property type="entry name" value="NAD(P)-binding Rossmann-fold domains"/>
    <property type="match status" value="1"/>
</dbReference>
<dbReference type="PRINTS" id="PR00081">
    <property type="entry name" value="GDHRDH"/>
</dbReference>
<dbReference type="InterPro" id="IPR051911">
    <property type="entry name" value="SDR_oxidoreductase"/>
</dbReference>
<organism evidence="4 5">
    <name type="scientific">Streptomyces acidiscabies</name>
    <dbReference type="NCBI Taxonomy" id="42234"/>
    <lineage>
        <taxon>Bacteria</taxon>
        <taxon>Bacillati</taxon>
        <taxon>Actinomycetota</taxon>
        <taxon>Actinomycetes</taxon>
        <taxon>Kitasatosporales</taxon>
        <taxon>Streptomycetaceae</taxon>
        <taxon>Streptomyces</taxon>
    </lineage>
</organism>
<dbReference type="AlphaFoldDB" id="A0A0L0KKI6"/>
<keyword evidence="2" id="KW-0560">Oxidoreductase</keyword>
<evidence type="ECO:0000256" key="2">
    <source>
        <dbReference type="ARBA" id="ARBA00023002"/>
    </source>
</evidence>
<evidence type="ECO:0000313" key="5">
    <source>
        <dbReference type="Proteomes" id="UP000037151"/>
    </source>
</evidence>
<dbReference type="FunFam" id="3.40.50.720:FF:000084">
    <property type="entry name" value="Short-chain dehydrogenase reductase"/>
    <property type="match status" value="1"/>
</dbReference>
<dbReference type="PRINTS" id="PR00080">
    <property type="entry name" value="SDRFAMILY"/>
</dbReference>
<dbReference type="Gene3D" id="3.40.50.720">
    <property type="entry name" value="NAD(P)-binding Rossmann-like Domain"/>
    <property type="match status" value="1"/>
</dbReference>
<comment type="caution">
    <text evidence="4">The sequence shown here is derived from an EMBL/GenBank/DDBJ whole genome shotgun (WGS) entry which is preliminary data.</text>
</comment>
<sequence length="275" mass="29171">MDTKRPVALVTGASSGIGEATALALVQAGFEVIGTSRNTAKVAPRDGVTFLDLDVSSDDSVATLVRQVVDRFGRIDVLVNNAGIGSSGATEESSLAQHRHVLDVNVLGVVRMTKAVLPHMRAQGRGRIVNLSSIYGFVPQPFMAAYIASKHAVEGYSESVDHEVREHGVRVLLVEPGGTSTAFEGNLVQPDTPLPVYAEQRRTVDEVIAGAVTGGDAPAVVARAVVAAATARRPRLRTTAGPLARRLSLLRRVAPARVFDRQIRKFNGLTLAHTS</sequence>
<dbReference type="InterPro" id="IPR036291">
    <property type="entry name" value="NAD(P)-bd_dom_sf"/>
</dbReference>
<protein>
    <submittedName>
        <fullName evidence="4">Oxidoreductase</fullName>
    </submittedName>
</protein>
<reference evidence="5" key="1">
    <citation type="submission" date="2014-07" db="EMBL/GenBank/DDBJ databases">
        <title>Genome sequencing of plant-pathogenic Streptomyces species.</title>
        <authorList>
            <person name="Harrison J."/>
            <person name="Sapp M."/>
            <person name="Thwaites R."/>
            <person name="Studholme D.J."/>
        </authorList>
    </citation>
    <scope>NUCLEOTIDE SEQUENCE [LARGE SCALE GENOMIC DNA]</scope>
    <source>
        <strain evidence="5">NCPPB 4445</strain>
    </source>
</reference>
<name>A0A0L0KKI6_9ACTN</name>
<evidence type="ECO:0000256" key="1">
    <source>
        <dbReference type="ARBA" id="ARBA00006484"/>
    </source>
</evidence>
<dbReference type="Proteomes" id="UP000037151">
    <property type="component" value="Unassembled WGS sequence"/>
</dbReference>